<dbReference type="Proteomes" id="UP000515804">
    <property type="component" value="Chromosome"/>
</dbReference>
<keyword evidence="3" id="KW-1185">Reference proteome</keyword>
<dbReference type="RefSeq" id="WP_187552093.1">
    <property type="nucleotide sequence ID" value="NZ_BMZL01000001.1"/>
</dbReference>
<dbReference type="InterPro" id="IPR009081">
    <property type="entry name" value="PP-bd_ACP"/>
</dbReference>
<feature type="domain" description="Carrier" evidence="1">
    <location>
        <begin position="1"/>
        <end position="78"/>
    </location>
</feature>
<protein>
    <submittedName>
        <fullName evidence="2">Acyl carrier protein</fullName>
    </submittedName>
</protein>
<sequence length="84" mass="9421">MERNEILTYLKAMLHERFGIDPATMSGSTTQEQLGIDSLLMVDMMLDLETGLGFSFESMDLPRNPDLDAIVDLVERNMRSKPAG</sequence>
<dbReference type="EMBL" id="CP060719">
    <property type="protein sequence ID" value="QNN69575.1"/>
    <property type="molecule type" value="Genomic_DNA"/>
</dbReference>
<dbReference type="Pfam" id="PF00550">
    <property type="entry name" value="PP-binding"/>
    <property type="match status" value="1"/>
</dbReference>
<reference evidence="2 3" key="1">
    <citation type="submission" date="2020-08" db="EMBL/GenBank/DDBJ databases">
        <title>Genome sequence of Thermomonas carbonis KCTC 42013T.</title>
        <authorList>
            <person name="Hyun D.-W."/>
            <person name="Bae J.-W."/>
        </authorList>
    </citation>
    <scope>NUCLEOTIDE SEQUENCE [LARGE SCALE GENOMIC DNA]</scope>
    <source>
        <strain evidence="2 3">KCTC 42013</strain>
    </source>
</reference>
<name>A0A7G9SP00_9GAMM</name>
<dbReference type="SUPFAM" id="SSF47336">
    <property type="entry name" value="ACP-like"/>
    <property type="match status" value="1"/>
</dbReference>
<dbReference type="PROSITE" id="PS50075">
    <property type="entry name" value="CARRIER"/>
    <property type="match status" value="1"/>
</dbReference>
<dbReference type="AlphaFoldDB" id="A0A7G9SP00"/>
<evidence type="ECO:0000313" key="2">
    <source>
        <dbReference type="EMBL" id="QNN69575.1"/>
    </source>
</evidence>
<evidence type="ECO:0000313" key="3">
    <source>
        <dbReference type="Proteomes" id="UP000515804"/>
    </source>
</evidence>
<dbReference type="InterPro" id="IPR036736">
    <property type="entry name" value="ACP-like_sf"/>
</dbReference>
<accession>A0A7G9SP00</accession>
<evidence type="ECO:0000259" key="1">
    <source>
        <dbReference type="PROSITE" id="PS50075"/>
    </source>
</evidence>
<dbReference type="Gene3D" id="1.10.1200.10">
    <property type="entry name" value="ACP-like"/>
    <property type="match status" value="1"/>
</dbReference>
<proteinExistence type="predicted"/>
<organism evidence="2 3">
    <name type="scientific">Thermomonas carbonis</name>
    <dbReference type="NCBI Taxonomy" id="1463158"/>
    <lineage>
        <taxon>Bacteria</taxon>
        <taxon>Pseudomonadati</taxon>
        <taxon>Pseudomonadota</taxon>
        <taxon>Gammaproteobacteria</taxon>
        <taxon>Lysobacterales</taxon>
        <taxon>Lysobacteraceae</taxon>
        <taxon>Thermomonas</taxon>
    </lineage>
</organism>
<gene>
    <name evidence="2" type="ORF">H9L16_13000</name>
</gene>
<dbReference type="KEGG" id="tcn:H9L16_13000"/>